<sequence length="164" mass="17447">MGGLLRALTLGGALILGGALAIWPGPSQAAPECREDAVYLRGDWGSARFSVEIADSVGERARGLMHRESLPRSAGMLFVYHQSTAVAFWMKNTLIPLDLLFIDARGVVQKVHARAVPHDLTQIPASDVKAVLEINGGLAKAMGIGVGSEMLHPSFGRDAAWSCD</sequence>
<dbReference type="Pfam" id="PF02643">
    <property type="entry name" value="DUF192"/>
    <property type="match status" value="1"/>
</dbReference>
<dbReference type="EMBL" id="JANFFA010000001">
    <property type="protein sequence ID" value="MDQ2092694.1"/>
    <property type="molecule type" value="Genomic_DNA"/>
</dbReference>
<evidence type="ECO:0000313" key="1">
    <source>
        <dbReference type="EMBL" id="MDQ2092694.1"/>
    </source>
</evidence>
<dbReference type="PANTHER" id="PTHR37953">
    <property type="entry name" value="UPF0127 PROTEIN MJ1496"/>
    <property type="match status" value="1"/>
</dbReference>
<dbReference type="Proteomes" id="UP001227162">
    <property type="component" value="Unassembled WGS sequence"/>
</dbReference>
<evidence type="ECO:0000313" key="2">
    <source>
        <dbReference type="Proteomes" id="UP001227162"/>
    </source>
</evidence>
<comment type="caution">
    <text evidence="1">The sequence shown here is derived from an EMBL/GenBank/DDBJ whole genome shotgun (WGS) entry which is preliminary data.</text>
</comment>
<accession>A0AAJ1X4N4</accession>
<name>A0AAJ1X4N4_9RHOB</name>
<dbReference type="InterPro" id="IPR038695">
    <property type="entry name" value="Saro_0823-like_sf"/>
</dbReference>
<reference evidence="1" key="1">
    <citation type="submission" date="2022-07" db="EMBL/GenBank/DDBJ databases">
        <authorList>
            <person name="Otstavnykh N."/>
            <person name="Isaeva M."/>
            <person name="Bystritskaya E."/>
        </authorList>
    </citation>
    <scope>NUCLEOTIDE SEQUENCE</scope>
    <source>
        <strain evidence="1">10Alg 79</strain>
    </source>
</reference>
<dbReference type="AlphaFoldDB" id="A0AAJ1X4N4"/>
<dbReference type="InterPro" id="IPR003795">
    <property type="entry name" value="DUF192"/>
</dbReference>
<reference evidence="1" key="2">
    <citation type="submission" date="2023-04" db="EMBL/GenBank/DDBJ databases">
        <title>'Rhodoalgimonas zhirmunskyi' gen. nov., isolated from a red alga.</title>
        <authorList>
            <person name="Nedashkovskaya O.I."/>
            <person name="Otstavnykh N.Y."/>
            <person name="Bystritskaya E.P."/>
            <person name="Balabanova L.A."/>
            <person name="Isaeva M.P."/>
        </authorList>
    </citation>
    <scope>NUCLEOTIDE SEQUENCE</scope>
    <source>
        <strain evidence="1">10Alg 79</strain>
    </source>
</reference>
<organism evidence="1 2">
    <name type="scientific">Rhodalgimonas zhirmunskyi</name>
    <dbReference type="NCBI Taxonomy" id="2964767"/>
    <lineage>
        <taxon>Bacteria</taxon>
        <taxon>Pseudomonadati</taxon>
        <taxon>Pseudomonadota</taxon>
        <taxon>Alphaproteobacteria</taxon>
        <taxon>Rhodobacterales</taxon>
        <taxon>Roseobacteraceae</taxon>
        <taxon>Rhodalgimonas</taxon>
    </lineage>
</organism>
<dbReference type="Gene3D" id="2.60.120.1140">
    <property type="entry name" value="Protein of unknown function DUF192"/>
    <property type="match status" value="1"/>
</dbReference>
<gene>
    <name evidence="1" type="ORF">NOI20_01045</name>
</gene>
<dbReference type="RefSeq" id="WP_317625481.1">
    <property type="nucleotide sequence ID" value="NZ_JANFFA010000001.1"/>
</dbReference>
<dbReference type="PANTHER" id="PTHR37953:SF1">
    <property type="entry name" value="UPF0127 PROTEIN MJ1496"/>
    <property type="match status" value="1"/>
</dbReference>
<keyword evidence="2" id="KW-1185">Reference proteome</keyword>
<protein>
    <submittedName>
        <fullName evidence="1">DUF192 domain-containing protein</fullName>
    </submittedName>
</protein>
<proteinExistence type="predicted"/>